<gene>
    <name evidence="4" type="ORF">BGZ99_010055</name>
</gene>
<dbReference type="Pfam" id="PF25372">
    <property type="entry name" value="DUF7885"/>
    <property type="match status" value="1"/>
</dbReference>
<evidence type="ECO:0000313" key="5">
    <source>
        <dbReference type="Proteomes" id="UP000738325"/>
    </source>
</evidence>
<organism evidence="4 5">
    <name type="scientific">Dissophora globulifera</name>
    <dbReference type="NCBI Taxonomy" id="979702"/>
    <lineage>
        <taxon>Eukaryota</taxon>
        <taxon>Fungi</taxon>
        <taxon>Fungi incertae sedis</taxon>
        <taxon>Mucoromycota</taxon>
        <taxon>Mortierellomycotina</taxon>
        <taxon>Mortierellomycetes</taxon>
        <taxon>Mortierellales</taxon>
        <taxon>Mortierellaceae</taxon>
        <taxon>Dissophora</taxon>
    </lineage>
</organism>
<feature type="domain" description="F-box" evidence="2">
    <location>
        <begin position="13"/>
        <end position="52"/>
    </location>
</feature>
<dbReference type="InterPro" id="IPR001810">
    <property type="entry name" value="F-box_dom"/>
</dbReference>
<comment type="caution">
    <text evidence="4">The sequence shown here is derived from an EMBL/GenBank/DDBJ whole genome shotgun (WGS) entry which is preliminary data.</text>
</comment>
<dbReference type="Gene3D" id="1.20.1280.50">
    <property type="match status" value="1"/>
</dbReference>
<dbReference type="InterPro" id="IPR032675">
    <property type="entry name" value="LRR_dom_sf"/>
</dbReference>
<dbReference type="InterPro" id="IPR036047">
    <property type="entry name" value="F-box-like_dom_sf"/>
</dbReference>
<reference evidence="4" key="1">
    <citation type="journal article" date="2020" name="Fungal Divers.">
        <title>Resolving the Mortierellaceae phylogeny through synthesis of multi-gene phylogenetics and phylogenomics.</title>
        <authorList>
            <person name="Vandepol N."/>
            <person name="Liber J."/>
            <person name="Desiro A."/>
            <person name="Na H."/>
            <person name="Kennedy M."/>
            <person name="Barry K."/>
            <person name="Grigoriev I.V."/>
            <person name="Miller A.N."/>
            <person name="O'Donnell K."/>
            <person name="Stajich J.E."/>
            <person name="Bonito G."/>
        </authorList>
    </citation>
    <scope>NUCLEOTIDE SEQUENCE</scope>
    <source>
        <strain evidence="4">REB-010B</strain>
    </source>
</reference>
<feature type="compositionally biased region" description="Polar residues" evidence="1">
    <location>
        <begin position="520"/>
        <end position="532"/>
    </location>
</feature>
<dbReference type="AlphaFoldDB" id="A0A9P6R5F0"/>
<dbReference type="Proteomes" id="UP000738325">
    <property type="component" value="Unassembled WGS sequence"/>
</dbReference>
<dbReference type="SMART" id="SM00367">
    <property type="entry name" value="LRR_CC"/>
    <property type="match status" value="4"/>
</dbReference>
<dbReference type="Gene3D" id="3.80.10.10">
    <property type="entry name" value="Ribonuclease Inhibitor"/>
    <property type="match status" value="1"/>
</dbReference>
<dbReference type="OrthoDB" id="10257471at2759"/>
<dbReference type="GO" id="GO:0031146">
    <property type="term" value="P:SCF-dependent proteasomal ubiquitin-dependent protein catabolic process"/>
    <property type="evidence" value="ECO:0007669"/>
    <property type="project" value="TreeGrafter"/>
</dbReference>
<keyword evidence="5" id="KW-1185">Reference proteome</keyword>
<proteinExistence type="predicted"/>
<feature type="region of interest" description="Disordered" evidence="1">
    <location>
        <begin position="463"/>
        <end position="532"/>
    </location>
</feature>
<sequence>MNDLPSVQVLAIPEILCMIIDCADAPTLKTASLVCKAWRSLTTASLWRQLVIPKDWYNHDLTSLWPILDRQGSAIRSMSLELSTAARVKREVDAELIRSQLTRLLSRVPNLESLNIQLPRELKSNILSTIGDNAMQIKQFETDILNWEPEDMANLLRACSNLRQISGHNFSGDVLKAIAKTQPTLNKIDCTHPRFDDEELVAFVKQYPDLLRLSVSLHQFLSTKALIEISRYCHNIEYLGFHFCLGLQSAGFQAIFHVSTHLRVLDLGPSEVHDVDIELVAAQCPQLETLKLPFCANITNVGISAIVHSCQHLRHLDLSWCDKVLLSIFDLENPWVCEKLRYLDISGIHASYSVEASMASALLPSMYHQLSLLTQLQHLRLSGHGFSLRLLDLGGPLLKKLTRLELLDIVKLKNPIPWKDMVAVGNLFPRLKEFDFRSSDVIPPLSTTEREYIRSALEGHVRRGSFTDVQPEPGVPLGGGGGTETEDVWRSGQISSSSALKTKPPSKRRRSKSPSPSVMPLTTSAAGIESTQMLSEPGIYSNTDAEHENEADEDEVIEGVMKAKLRSGLIISFQLSGEDEEEGPDVGDGAWGFPAGLPF</sequence>
<evidence type="ECO:0000259" key="2">
    <source>
        <dbReference type="Pfam" id="PF12937"/>
    </source>
</evidence>
<dbReference type="CDD" id="cd09917">
    <property type="entry name" value="F-box_SF"/>
    <property type="match status" value="1"/>
</dbReference>
<dbReference type="SUPFAM" id="SSF52047">
    <property type="entry name" value="RNI-like"/>
    <property type="match status" value="1"/>
</dbReference>
<dbReference type="InterPro" id="IPR006553">
    <property type="entry name" value="Leu-rich_rpt_Cys-con_subtyp"/>
</dbReference>
<feature type="domain" description="F-box/LRR-repeat protein 15-like leucin rich repeat" evidence="3">
    <location>
        <begin position="70"/>
        <end position="321"/>
    </location>
</feature>
<dbReference type="PANTHER" id="PTHR13318">
    <property type="entry name" value="PARTNER OF PAIRED, ISOFORM B-RELATED"/>
    <property type="match status" value="1"/>
</dbReference>
<dbReference type="Pfam" id="PF12937">
    <property type="entry name" value="F-box-like"/>
    <property type="match status" value="1"/>
</dbReference>
<dbReference type="InterPro" id="IPR057207">
    <property type="entry name" value="FBXL15_LRR"/>
</dbReference>
<dbReference type="EMBL" id="JAAAIP010000900">
    <property type="protein sequence ID" value="KAG0311615.1"/>
    <property type="molecule type" value="Genomic_DNA"/>
</dbReference>
<dbReference type="SUPFAM" id="SSF81383">
    <property type="entry name" value="F-box domain"/>
    <property type="match status" value="1"/>
</dbReference>
<evidence type="ECO:0000259" key="3">
    <source>
        <dbReference type="Pfam" id="PF25372"/>
    </source>
</evidence>
<protein>
    <recommendedName>
        <fullName evidence="6">F-box domain-containing protein</fullName>
    </recommendedName>
</protein>
<evidence type="ECO:0000256" key="1">
    <source>
        <dbReference type="SAM" id="MobiDB-lite"/>
    </source>
</evidence>
<evidence type="ECO:0000313" key="4">
    <source>
        <dbReference type="EMBL" id="KAG0311615.1"/>
    </source>
</evidence>
<name>A0A9P6R5F0_9FUNG</name>
<feature type="region of interest" description="Disordered" evidence="1">
    <location>
        <begin position="577"/>
        <end position="599"/>
    </location>
</feature>
<dbReference type="PANTHER" id="PTHR13318:SF95">
    <property type="entry name" value="F-BOX PROTEIN YLR352W"/>
    <property type="match status" value="1"/>
</dbReference>
<accession>A0A9P6R5F0</accession>
<dbReference type="GO" id="GO:0019005">
    <property type="term" value="C:SCF ubiquitin ligase complex"/>
    <property type="evidence" value="ECO:0007669"/>
    <property type="project" value="TreeGrafter"/>
</dbReference>
<evidence type="ECO:0008006" key="6">
    <source>
        <dbReference type="Google" id="ProtNLM"/>
    </source>
</evidence>